<organism evidence="1">
    <name type="scientific">marine sediment metagenome</name>
    <dbReference type="NCBI Taxonomy" id="412755"/>
    <lineage>
        <taxon>unclassified sequences</taxon>
        <taxon>metagenomes</taxon>
        <taxon>ecological metagenomes</taxon>
    </lineage>
</organism>
<comment type="caution">
    <text evidence="1">The sequence shown here is derived from an EMBL/GenBank/DDBJ whole genome shotgun (WGS) entry which is preliminary data.</text>
</comment>
<sequence length="120" mass="13903">MPYLGYAFCENCGKPCNLDIAEGDTISEYIKEGREKVFLNPATVAWDYLVYSCPCCGEKFKYTYKDIESRVRSYFFSLSEDYKKYFEELEEAGDVTTLEALKKKATGDVAKRVDERYSKK</sequence>
<dbReference type="AlphaFoldDB" id="A0A0F9EAS8"/>
<gene>
    <name evidence="1" type="ORF">LCGC14_2448120</name>
</gene>
<accession>A0A0F9EAS8</accession>
<name>A0A0F9EAS8_9ZZZZ</name>
<reference evidence="1" key="1">
    <citation type="journal article" date="2015" name="Nature">
        <title>Complex archaea that bridge the gap between prokaryotes and eukaryotes.</title>
        <authorList>
            <person name="Spang A."/>
            <person name="Saw J.H."/>
            <person name="Jorgensen S.L."/>
            <person name="Zaremba-Niedzwiedzka K."/>
            <person name="Martijn J."/>
            <person name="Lind A.E."/>
            <person name="van Eijk R."/>
            <person name="Schleper C."/>
            <person name="Guy L."/>
            <person name="Ettema T.J."/>
        </authorList>
    </citation>
    <scope>NUCLEOTIDE SEQUENCE</scope>
</reference>
<evidence type="ECO:0000313" key="1">
    <source>
        <dbReference type="EMBL" id="KKL21173.1"/>
    </source>
</evidence>
<proteinExistence type="predicted"/>
<dbReference type="EMBL" id="LAZR01037827">
    <property type="protein sequence ID" value="KKL21173.1"/>
    <property type="molecule type" value="Genomic_DNA"/>
</dbReference>
<protein>
    <submittedName>
        <fullName evidence="1">Uncharacterized protein</fullName>
    </submittedName>
</protein>